<dbReference type="OrthoDB" id="9815712at2"/>
<evidence type="ECO:0000256" key="3">
    <source>
        <dbReference type="ARBA" id="ARBA00022448"/>
    </source>
</evidence>
<organism evidence="11 12">
    <name type="scientific">Rhodobacter viridis</name>
    <dbReference type="NCBI Taxonomy" id="1054202"/>
    <lineage>
        <taxon>Bacteria</taxon>
        <taxon>Pseudomonadati</taxon>
        <taxon>Pseudomonadota</taxon>
        <taxon>Alphaproteobacteria</taxon>
        <taxon>Rhodobacterales</taxon>
        <taxon>Rhodobacter group</taxon>
        <taxon>Rhodobacter</taxon>
    </lineage>
</organism>
<dbReference type="RefSeq" id="WP_110803725.1">
    <property type="nucleotide sequence ID" value="NZ_QJTK01000001.1"/>
</dbReference>
<keyword evidence="4" id="KW-1003">Cell membrane</keyword>
<dbReference type="Proteomes" id="UP000247727">
    <property type="component" value="Unassembled WGS sequence"/>
</dbReference>
<dbReference type="PROSITE" id="PS00211">
    <property type="entry name" value="ABC_TRANSPORTER_1"/>
    <property type="match status" value="1"/>
</dbReference>
<dbReference type="InterPro" id="IPR050388">
    <property type="entry name" value="ABC_Ni/Peptide_Import"/>
</dbReference>
<evidence type="ECO:0000256" key="6">
    <source>
        <dbReference type="ARBA" id="ARBA00022741"/>
    </source>
</evidence>
<dbReference type="GO" id="GO:0005886">
    <property type="term" value="C:plasma membrane"/>
    <property type="evidence" value="ECO:0007669"/>
    <property type="project" value="UniProtKB-SubCell"/>
</dbReference>
<dbReference type="GO" id="GO:0016887">
    <property type="term" value="F:ATP hydrolysis activity"/>
    <property type="evidence" value="ECO:0007669"/>
    <property type="project" value="InterPro"/>
</dbReference>
<evidence type="ECO:0000256" key="2">
    <source>
        <dbReference type="ARBA" id="ARBA00005417"/>
    </source>
</evidence>
<dbReference type="SMART" id="SM00382">
    <property type="entry name" value="AAA"/>
    <property type="match status" value="1"/>
</dbReference>
<keyword evidence="6" id="KW-0547">Nucleotide-binding</keyword>
<comment type="similarity">
    <text evidence="2">Belongs to the ABC transporter superfamily.</text>
</comment>
<dbReference type="SUPFAM" id="SSF52540">
    <property type="entry name" value="P-loop containing nucleoside triphosphate hydrolases"/>
    <property type="match status" value="1"/>
</dbReference>
<keyword evidence="9" id="KW-0472">Membrane</keyword>
<keyword evidence="5" id="KW-0997">Cell inner membrane</keyword>
<feature type="domain" description="ABC transporter" evidence="10">
    <location>
        <begin position="9"/>
        <end position="244"/>
    </location>
</feature>
<evidence type="ECO:0000256" key="7">
    <source>
        <dbReference type="ARBA" id="ARBA00022840"/>
    </source>
</evidence>
<keyword evidence="7 11" id="KW-0067">ATP-binding</keyword>
<gene>
    <name evidence="11" type="ORF">C8J30_10141</name>
</gene>
<dbReference type="InterPro" id="IPR003593">
    <property type="entry name" value="AAA+_ATPase"/>
</dbReference>
<evidence type="ECO:0000256" key="8">
    <source>
        <dbReference type="ARBA" id="ARBA00022967"/>
    </source>
</evidence>
<proteinExistence type="inferred from homology"/>
<accession>A0A318U9V4</accession>
<evidence type="ECO:0000256" key="5">
    <source>
        <dbReference type="ARBA" id="ARBA00022519"/>
    </source>
</evidence>
<name>A0A318U9V4_9RHOB</name>
<dbReference type="CDD" id="cd03257">
    <property type="entry name" value="ABC_NikE_OppD_transporters"/>
    <property type="match status" value="1"/>
</dbReference>
<keyword evidence="12" id="KW-1185">Reference proteome</keyword>
<dbReference type="InterPro" id="IPR027417">
    <property type="entry name" value="P-loop_NTPase"/>
</dbReference>
<keyword evidence="3" id="KW-0813">Transport</keyword>
<dbReference type="PROSITE" id="PS50893">
    <property type="entry name" value="ABC_TRANSPORTER_2"/>
    <property type="match status" value="1"/>
</dbReference>
<dbReference type="InterPro" id="IPR003439">
    <property type="entry name" value="ABC_transporter-like_ATP-bd"/>
</dbReference>
<dbReference type="AlphaFoldDB" id="A0A318U9V4"/>
<dbReference type="Pfam" id="PF00005">
    <property type="entry name" value="ABC_tran"/>
    <property type="match status" value="1"/>
</dbReference>
<evidence type="ECO:0000313" key="11">
    <source>
        <dbReference type="EMBL" id="PYF12661.1"/>
    </source>
</evidence>
<keyword evidence="8" id="KW-1278">Translocase</keyword>
<reference evidence="11 12" key="1">
    <citation type="submission" date="2018-06" db="EMBL/GenBank/DDBJ databases">
        <title>Genomic Encyclopedia of Type Strains, Phase III (KMG-III): the genomes of soil and plant-associated and newly described type strains.</title>
        <authorList>
            <person name="Whitman W."/>
        </authorList>
    </citation>
    <scope>NUCLEOTIDE SEQUENCE [LARGE SCALE GENOMIC DNA]</scope>
    <source>
        <strain evidence="11 12">JA737</strain>
    </source>
</reference>
<comment type="subcellular location">
    <subcellularLocation>
        <location evidence="1">Cell inner membrane</location>
        <topology evidence="1">Peripheral membrane protein</topology>
    </subcellularLocation>
</comment>
<dbReference type="PANTHER" id="PTHR43297:SF14">
    <property type="entry name" value="ATPASE AAA-TYPE CORE DOMAIN-CONTAINING PROTEIN"/>
    <property type="match status" value="1"/>
</dbReference>
<evidence type="ECO:0000256" key="1">
    <source>
        <dbReference type="ARBA" id="ARBA00004417"/>
    </source>
</evidence>
<dbReference type="GO" id="GO:0005524">
    <property type="term" value="F:ATP binding"/>
    <property type="evidence" value="ECO:0007669"/>
    <property type="project" value="UniProtKB-KW"/>
</dbReference>
<evidence type="ECO:0000256" key="9">
    <source>
        <dbReference type="ARBA" id="ARBA00023136"/>
    </source>
</evidence>
<evidence type="ECO:0000313" key="12">
    <source>
        <dbReference type="Proteomes" id="UP000247727"/>
    </source>
</evidence>
<dbReference type="PANTHER" id="PTHR43297">
    <property type="entry name" value="OLIGOPEPTIDE TRANSPORT ATP-BINDING PROTEIN APPD"/>
    <property type="match status" value="1"/>
</dbReference>
<dbReference type="InterPro" id="IPR017871">
    <property type="entry name" value="ABC_transporter-like_CS"/>
</dbReference>
<evidence type="ECO:0000256" key="4">
    <source>
        <dbReference type="ARBA" id="ARBA00022475"/>
    </source>
</evidence>
<sequence length="260" mass="26771">MTAAPLFQLRGFGLRYPGQGRPALTGIELDLAQGERLALIGPSGSGKSTLARAIAGLSPPASTPEGGILWPGGPMRAGRDIGFVFQDPGGSLNPLLTIGAHLLEVLHRHGQLSRKAALARAEALLDQVHLPDPCAALQAYPHQFSGGQRQRIAIALAIAAGPRLLIADEATSALDTLVQAEIVALLRDLTGAAGMALIFVTHDIALAAGLADRIAVLEAGRLVDCGPAARVIATPQAAQTLALLAAHLDLASPRLVGDRP</sequence>
<comment type="caution">
    <text evidence="11">The sequence shown here is derived from an EMBL/GenBank/DDBJ whole genome shotgun (WGS) entry which is preliminary data.</text>
</comment>
<protein>
    <submittedName>
        <fullName evidence="11">Peptide/nickel transport system ATP-binding protein</fullName>
    </submittedName>
</protein>
<dbReference type="Gene3D" id="3.40.50.300">
    <property type="entry name" value="P-loop containing nucleotide triphosphate hydrolases"/>
    <property type="match status" value="1"/>
</dbReference>
<dbReference type="EMBL" id="QJTK01000001">
    <property type="protein sequence ID" value="PYF12661.1"/>
    <property type="molecule type" value="Genomic_DNA"/>
</dbReference>
<evidence type="ECO:0000259" key="10">
    <source>
        <dbReference type="PROSITE" id="PS50893"/>
    </source>
</evidence>